<organism evidence="1 2">
    <name type="scientific">Ixodes persulcatus</name>
    <name type="common">Taiga tick</name>
    <dbReference type="NCBI Taxonomy" id="34615"/>
    <lineage>
        <taxon>Eukaryota</taxon>
        <taxon>Metazoa</taxon>
        <taxon>Ecdysozoa</taxon>
        <taxon>Arthropoda</taxon>
        <taxon>Chelicerata</taxon>
        <taxon>Arachnida</taxon>
        <taxon>Acari</taxon>
        <taxon>Parasitiformes</taxon>
        <taxon>Ixodida</taxon>
        <taxon>Ixodoidea</taxon>
        <taxon>Ixodidae</taxon>
        <taxon>Ixodinae</taxon>
        <taxon>Ixodes</taxon>
    </lineage>
</organism>
<gene>
    <name evidence="1" type="ORF">HPB47_021374</name>
</gene>
<sequence>MFAQPSITHRRRCTADESTTPTMTLTYVRKDLPTTQEDTTQVNTHTARTRNHHHSHSDHHILELCLQISSCLRRTTATYPRTKITDWSKARADLDTVNIDTLSPEAWSTAIFAAIQQQTKEIARTEDHPHVDSHLLSLWDKRCALVKRCRHCKLNTTLQARIQALNYECKEYADHLAIQHWLDLRNNFNGQLHTPSCARGTIIEVDLKKAFDNVAHAAILYNLQETQPGSRLFNYIKDFLSERTAQIIVPSGQPSPPFPISRSTPQGSILSPTLFNLTMKNLPPKLSSFPDLCHAIYADDVTIWCSRGSSGTQKHTLQDNLNIIQTHAQSISL</sequence>
<evidence type="ECO:0000313" key="1">
    <source>
        <dbReference type="EMBL" id="KAG0431844.1"/>
    </source>
</evidence>
<proteinExistence type="predicted"/>
<name>A0AC60QCV3_IXOPE</name>
<evidence type="ECO:0000313" key="2">
    <source>
        <dbReference type="Proteomes" id="UP000805193"/>
    </source>
</evidence>
<dbReference type="EMBL" id="JABSTQ010009189">
    <property type="protein sequence ID" value="KAG0431844.1"/>
    <property type="molecule type" value="Genomic_DNA"/>
</dbReference>
<keyword evidence="2" id="KW-1185">Reference proteome</keyword>
<comment type="caution">
    <text evidence="1">The sequence shown here is derived from an EMBL/GenBank/DDBJ whole genome shotgun (WGS) entry which is preliminary data.</text>
</comment>
<protein>
    <submittedName>
        <fullName evidence="1">Uncharacterized protein</fullName>
    </submittedName>
</protein>
<dbReference type="Proteomes" id="UP000805193">
    <property type="component" value="Unassembled WGS sequence"/>
</dbReference>
<reference evidence="1 2" key="1">
    <citation type="journal article" date="2020" name="Cell">
        <title>Large-Scale Comparative Analyses of Tick Genomes Elucidate Their Genetic Diversity and Vector Capacities.</title>
        <authorList>
            <consortium name="Tick Genome and Microbiome Consortium (TIGMIC)"/>
            <person name="Jia N."/>
            <person name="Wang J."/>
            <person name="Shi W."/>
            <person name="Du L."/>
            <person name="Sun Y."/>
            <person name="Zhan W."/>
            <person name="Jiang J.F."/>
            <person name="Wang Q."/>
            <person name="Zhang B."/>
            <person name="Ji P."/>
            <person name="Bell-Sakyi L."/>
            <person name="Cui X.M."/>
            <person name="Yuan T.T."/>
            <person name="Jiang B.G."/>
            <person name="Yang W.F."/>
            <person name="Lam T.T."/>
            <person name="Chang Q.C."/>
            <person name="Ding S.J."/>
            <person name="Wang X.J."/>
            <person name="Zhu J.G."/>
            <person name="Ruan X.D."/>
            <person name="Zhao L."/>
            <person name="Wei J.T."/>
            <person name="Ye R.Z."/>
            <person name="Que T.C."/>
            <person name="Du C.H."/>
            <person name="Zhou Y.H."/>
            <person name="Cheng J.X."/>
            <person name="Dai P.F."/>
            <person name="Guo W.B."/>
            <person name="Han X.H."/>
            <person name="Huang E.J."/>
            <person name="Li L.F."/>
            <person name="Wei W."/>
            <person name="Gao Y.C."/>
            <person name="Liu J.Z."/>
            <person name="Shao H.Z."/>
            <person name="Wang X."/>
            <person name="Wang C.C."/>
            <person name="Yang T.C."/>
            <person name="Huo Q.B."/>
            <person name="Li W."/>
            <person name="Chen H.Y."/>
            <person name="Chen S.E."/>
            <person name="Zhou L.G."/>
            <person name="Ni X.B."/>
            <person name="Tian J.H."/>
            <person name="Sheng Y."/>
            <person name="Liu T."/>
            <person name="Pan Y.S."/>
            <person name="Xia L.Y."/>
            <person name="Li J."/>
            <person name="Zhao F."/>
            <person name="Cao W.C."/>
        </authorList>
    </citation>
    <scope>NUCLEOTIDE SEQUENCE [LARGE SCALE GENOMIC DNA]</scope>
    <source>
        <strain evidence="1">Iper-2018</strain>
    </source>
</reference>
<accession>A0AC60QCV3</accession>